<dbReference type="Proteomes" id="UP000011519">
    <property type="component" value="Unassembled WGS sequence"/>
</dbReference>
<feature type="domain" description="DUF3592" evidence="3">
    <location>
        <begin position="75"/>
        <end position="163"/>
    </location>
</feature>
<evidence type="ECO:0000256" key="1">
    <source>
        <dbReference type="SAM" id="MobiDB-lite"/>
    </source>
</evidence>
<keyword evidence="2" id="KW-0472">Membrane</keyword>
<keyword evidence="2" id="KW-1133">Transmembrane helix</keyword>
<proteinExistence type="predicted"/>
<name>M0A6N4_9EURY</name>
<evidence type="ECO:0000259" key="3">
    <source>
        <dbReference type="Pfam" id="PF12158"/>
    </source>
</evidence>
<comment type="caution">
    <text evidence="4">The sequence shown here is derived from an EMBL/GenBank/DDBJ whole genome shotgun (WGS) entry which is preliminary data.</text>
</comment>
<feature type="compositionally biased region" description="Low complexity" evidence="1">
    <location>
        <begin position="126"/>
        <end position="135"/>
    </location>
</feature>
<gene>
    <name evidence="4" type="ORF">C483_03680</name>
</gene>
<dbReference type="OrthoDB" id="186649at2157"/>
<feature type="region of interest" description="Disordered" evidence="1">
    <location>
        <begin position="1"/>
        <end position="38"/>
    </location>
</feature>
<feature type="region of interest" description="Disordered" evidence="1">
    <location>
        <begin position="116"/>
        <end position="141"/>
    </location>
</feature>
<dbReference type="InterPro" id="IPR021994">
    <property type="entry name" value="DUF3592"/>
</dbReference>
<dbReference type="AlphaFoldDB" id="M0A6N4"/>
<feature type="transmembrane region" description="Helical" evidence="2">
    <location>
        <begin position="44"/>
        <end position="59"/>
    </location>
</feature>
<protein>
    <recommendedName>
        <fullName evidence="3">DUF3592 domain-containing protein</fullName>
    </recommendedName>
</protein>
<organism evidence="4 5">
    <name type="scientific">Natrialba hulunbeirensis JCM 10989</name>
    <dbReference type="NCBI Taxonomy" id="1227493"/>
    <lineage>
        <taxon>Archaea</taxon>
        <taxon>Methanobacteriati</taxon>
        <taxon>Methanobacteriota</taxon>
        <taxon>Stenosarchaea group</taxon>
        <taxon>Halobacteria</taxon>
        <taxon>Halobacteriales</taxon>
        <taxon>Natrialbaceae</taxon>
        <taxon>Natrialba</taxon>
    </lineage>
</organism>
<evidence type="ECO:0000313" key="5">
    <source>
        <dbReference type="Proteomes" id="UP000011519"/>
    </source>
</evidence>
<sequence>MNDGTDFTTGDSDTNSHTPDTSDAGDSENDTETKTRTEPNRRKALLLLLVGVGIIWLGYSDYTTQEERLENAVEVDAEIVETDVDRRSSSSGSSGSTYYPVVEFEYSYEESTYTSSNLHASDSRSGHSSRSAAQSITDEYPEGEQVTAYLDPSEPEAAFLETEQSNAPFLWMVLGAFFVLVGGGMVVKGQLATRGSEENEQAEWQ</sequence>
<reference evidence="4 5" key="1">
    <citation type="journal article" date="2014" name="PLoS Genet.">
        <title>Phylogenetically driven sequencing of extremely halophilic archaea reveals strategies for static and dynamic osmo-response.</title>
        <authorList>
            <person name="Becker E.A."/>
            <person name="Seitzer P.M."/>
            <person name="Tritt A."/>
            <person name="Larsen D."/>
            <person name="Krusor M."/>
            <person name="Yao A.I."/>
            <person name="Wu D."/>
            <person name="Madern D."/>
            <person name="Eisen J.A."/>
            <person name="Darling A.E."/>
            <person name="Facciotti M.T."/>
        </authorList>
    </citation>
    <scope>NUCLEOTIDE SEQUENCE [LARGE SCALE GENOMIC DNA]</scope>
    <source>
        <strain evidence="4 5">JCM 10989</strain>
    </source>
</reference>
<dbReference type="RefSeq" id="WP_006651988.1">
    <property type="nucleotide sequence ID" value="NZ_AOIM01000012.1"/>
</dbReference>
<accession>M0A6N4</accession>
<dbReference type="PATRIC" id="fig|1227493.4.peg.700"/>
<feature type="transmembrane region" description="Helical" evidence="2">
    <location>
        <begin position="169"/>
        <end position="187"/>
    </location>
</feature>
<feature type="compositionally biased region" description="Low complexity" evidence="1">
    <location>
        <begin position="1"/>
        <end position="16"/>
    </location>
</feature>
<evidence type="ECO:0000256" key="2">
    <source>
        <dbReference type="SAM" id="Phobius"/>
    </source>
</evidence>
<dbReference type="Pfam" id="PF12158">
    <property type="entry name" value="DUF3592"/>
    <property type="match status" value="1"/>
</dbReference>
<keyword evidence="5" id="KW-1185">Reference proteome</keyword>
<dbReference type="EMBL" id="AOIM01000012">
    <property type="protein sequence ID" value="ELY94234.1"/>
    <property type="molecule type" value="Genomic_DNA"/>
</dbReference>
<keyword evidence="2" id="KW-0812">Transmembrane</keyword>
<evidence type="ECO:0000313" key="4">
    <source>
        <dbReference type="EMBL" id="ELY94234.1"/>
    </source>
</evidence>